<feature type="compositionally biased region" description="Acidic residues" evidence="10">
    <location>
        <begin position="447"/>
        <end position="459"/>
    </location>
</feature>
<keyword evidence="7 9" id="KW-0472">Membrane</keyword>
<evidence type="ECO:0000256" key="5">
    <source>
        <dbReference type="ARBA" id="ARBA00022824"/>
    </source>
</evidence>
<evidence type="ECO:0000256" key="7">
    <source>
        <dbReference type="ARBA" id="ARBA00023136"/>
    </source>
</evidence>
<keyword evidence="14" id="KW-1185">Reference proteome</keyword>
<keyword evidence="3" id="KW-0808">Transferase</keyword>
<keyword evidence="8" id="KW-0325">Glycoprotein</keyword>
<keyword evidence="4 9" id="KW-0812">Transmembrane</keyword>
<dbReference type="GO" id="GO:0005789">
    <property type="term" value="C:endoplasmic reticulum membrane"/>
    <property type="evidence" value="ECO:0007669"/>
    <property type="project" value="UniProtKB-SubCell"/>
</dbReference>
<dbReference type="GO" id="GO:0046513">
    <property type="term" value="P:ceramide biosynthetic process"/>
    <property type="evidence" value="ECO:0007669"/>
    <property type="project" value="InterPro"/>
</dbReference>
<evidence type="ECO:0000256" key="4">
    <source>
        <dbReference type="ARBA" id="ARBA00022692"/>
    </source>
</evidence>
<dbReference type="InterPro" id="IPR006634">
    <property type="entry name" value="TLC-dom"/>
</dbReference>
<dbReference type="GO" id="GO:0050291">
    <property type="term" value="F:sphingosine N-acyltransferase activity"/>
    <property type="evidence" value="ECO:0007669"/>
    <property type="project" value="InterPro"/>
</dbReference>
<accession>A0A166RB23</accession>
<comment type="caution">
    <text evidence="13">The sequence shown here is derived from an EMBL/GenBank/DDBJ whole genome shotgun (WGS) entry which is preliminary data.</text>
</comment>
<dbReference type="PANTHER" id="PTHR12560">
    <property type="entry name" value="LONGEVITY ASSURANCE FACTOR 1 LAG1"/>
    <property type="match status" value="1"/>
</dbReference>
<reference evidence="13 14" key="1">
    <citation type="submission" date="2015-06" db="EMBL/GenBank/DDBJ databases">
        <title>Survival trade-offs in plant roots during colonization by closely related pathogenic and mutualistic fungi.</title>
        <authorList>
            <person name="Hacquard S."/>
            <person name="Kracher B."/>
            <person name="Hiruma K."/>
            <person name="Weinman A."/>
            <person name="Muench P."/>
            <person name="Garrido Oter R."/>
            <person name="Ver Loren van Themaat E."/>
            <person name="Dallerey J.-F."/>
            <person name="Damm U."/>
            <person name="Henrissat B."/>
            <person name="Lespinet O."/>
            <person name="Thon M."/>
            <person name="Kemen E."/>
            <person name="McHardy A.C."/>
            <person name="Schulze-Lefert P."/>
            <person name="O'Connell R.J."/>
        </authorList>
    </citation>
    <scope>NUCLEOTIDE SEQUENCE [LARGE SCALE GENOMIC DNA]</scope>
    <source>
        <strain evidence="13 14">MAFF 238704</strain>
    </source>
</reference>
<evidence type="ECO:0000313" key="14">
    <source>
        <dbReference type="Proteomes" id="UP000076584"/>
    </source>
</evidence>
<evidence type="ECO:0000256" key="2">
    <source>
        <dbReference type="ARBA" id="ARBA00009808"/>
    </source>
</evidence>
<evidence type="ECO:0000313" key="13">
    <source>
        <dbReference type="EMBL" id="KZL69010.1"/>
    </source>
</evidence>
<sequence>LPACLLPSYLIVPFIPTPFLRTRSPLNDPRRLQQQAPATMAESEPFPLLNTSVDQLHSVVDYSPNTSRTTTTTRRRKSSALGQDIRAGDTGPALATYGAIDGPVTPTTPTKRSSKRRRARGGFSRVRQAMTKHTYLVPALIIAITAGFYAVNPTDSNPLHRFIFLSYRLPPDPASPGAPAQYGKGLWDIAFVSFYTVVLTFTREFIMQELLRPLARAAGIRSRGKQARFMEQMYTAIYFGCLGPAGLYVMSKTPVWYYNTRGMYEDFPHLTHEAGFKFYYLFQAAYWAQQAIVLLLGMEKPRKDFKELVGHHIVSLALIGLSYRFHFTYMGLAVYSTHDISDFFLATSKVLNYIDSPIVGPYFFLFMCVWIYLRHFINLKIILSLFTEYTTVGPFELNWATQQYKCTLSQYITLGLLASLQALNLFWLFYIFRIAYRFLRYDIAEDDRSDAEATDVDDEAEKKKKVQADEKSNGHATGVSGSTPRARPVNGHTR</sequence>
<dbReference type="PROSITE" id="PS50922">
    <property type="entry name" value="TLC"/>
    <property type="match status" value="1"/>
</dbReference>
<evidence type="ECO:0000256" key="9">
    <source>
        <dbReference type="PROSITE-ProRule" id="PRU00205"/>
    </source>
</evidence>
<feature type="region of interest" description="Disordered" evidence="10">
    <location>
        <begin position="60"/>
        <end position="124"/>
    </location>
</feature>
<dbReference type="STRING" id="1573173.A0A166RB23"/>
<protein>
    <submittedName>
        <fullName evidence="13">Tlc domain-containing protein</fullName>
    </submittedName>
</protein>
<feature type="region of interest" description="Disordered" evidence="10">
    <location>
        <begin position="447"/>
        <end position="494"/>
    </location>
</feature>
<keyword evidence="5" id="KW-0256">Endoplasmic reticulum</keyword>
<evidence type="ECO:0000256" key="10">
    <source>
        <dbReference type="SAM" id="MobiDB-lite"/>
    </source>
</evidence>
<comment type="subcellular location">
    <subcellularLocation>
        <location evidence="1">Endoplasmic reticulum membrane</location>
        <topology evidence="1">Multi-pass membrane protein</topology>
    </subcellularLocation>
</comment>
<feature type="transmembrane region" description="Helical" evidence="11">
    <location>
        <begin position="411"/>
        <end position="432"/>
    </location>
</feature>
<feature type="transmembrane region" description="Helical" evidence="11">
    <location>
        <begin position="308"/>
        <end position="330"/>
    </location>
</feature>
<feature type="transmembrane region" description="Helical" evidence="11">
    <location>
        <begin position="134"/>
        <end position="151"/>
    </location>
</feature>
<feature type="transmembrane region" description="Helical" evidence="11">
    <location>
        <begin position="233"/>
        <end position="258"/>
    </location>
</feature>
<dbReference type="Pfam" id="PF03798">
    <property type="entry name" value="TRAM_LAG1_CLN8"/>
    <property type="match status" value="1"/>
</dbReference>
<gene>
    <name evidence="13" type="ORF">CI238_03120</name>
</gene>
<feature type="non-terminal residue" evidence="13">
    <location>
        <position position="1"/>
    </location>
</feature>
<evidence type="ECO:0000259" key="12">
    <source>
        <dbReference type="PROSITE" id="PS50922"/>
    </source>
</evidence>
<evidence type="ECO:0000256" key="6">
    <source>
        <dbReference type="ARBA" id="ARBA00022989"/>
    </source>
</evidence>
<comment type="similarity">
    <text evidence="2">Belongs to the sphingosine N-acyltransferase family.</text>
</comment>
<proteinExistence type="inferred from homology"/>
<name>A0A166RB23_COLIC</name>
<feature type="compositionally biased region" description="Basic and acidic residues" evidence="10">
    <location>
        <begin position="460"/>
        <end position="473"/>
    </location>
</feature>
<feature type="transmembrane region" description="Helical" evidence="11">
    <location>
        <begin position="185"/>
        <end position="206"/>
    </location>
</feature>
<feature type="transmembrane region" description="Helical" evidence="11">
    <location>
        <begin position="278"/>
        <end position="296"/>
    </location>
</feature>
<evidence type="ECO:0000256" key="11">
    <source>
        <dbReference type="SAM" id="Phobius"/>
    </source>
</evidence>
<evidence type="ECO:0000256" key="3">
    <source>
        <dbReference type="ARBA" id="ARBA00022679"/>
    </source>
</evidence>
<dbReference type="SMART" id="SM00724">
    <property type="entry name" value="TLC"/>
    <property type="match status" value="1"/>
</dbReference>
<dbReference type="EMBL" id="LFIW01002494">
    <property type="protein sequence ID" value="KZL69010.1"/>
    <property type="molecule type" value="Genomic_DNA"/>
</dbReference>
<evidence type="ECO:0000256" key="1">
    <source>
        <dbReference type="ARBA" id="ARBA00004477"/>
    </source>
</evidence>
<dbReference type="InterPro" id="IPR016439">
    <property type="entry name" value="Lag1/Lac1-like"/>
</dbReference>
<feature type="transmembrane region" description="Helical" evidence="11">
    <location>
        <begin position="350"/>
        <end position="373"/>
    </location>
</feature>
<keyword evidence="6 11" id="KW-1133">Transmembrane helix</keyword>
<dbReference type="PANTHER" id="PTHR12560:SF11">
    <property type="entry name" value="CERAMIDE SYNTHASE LAC1-RELATED"/>
    <property type="match status" value="1"/>
</dbReference>
<organism evidence="13 14">
    <name type="scientific">Colletotrichum incanum</name>
    <name type="common">Soybean anthracnose fungus</name>
    <dbReference type="NCBI Taxonomy" id="1573173"/>
    <lineage>
        <taxon>Eukaryota</taxon>
        <taxon>Fungi</taxon>
        <taxon>Dikarya</taxon>
        <taxon>Ascomycota</taxon>
        <taxon>Pezizomycotina</taxon>
        <taxon>Sordariomycetes</taxon>
        <taxon>Hypocreomycetidae</taxon>
        <taxon>Glomerellales</taxon>
        <taxon>Glomerellaceae</taxon>
        <taxon>Colletotrichum</taxon>
        <taxon>Colletotrichum spaethianum species complex</taxon>
    </lineage>
</organism>
<dbReference type="Proteomes" id="UP000076584">
    <property type="component" value="Unassembled WGS sequence"/>
</dbReference>
<dbReference type="AlphaFoldDB" id="A0A166RB23"/>
<evidence type="ECO:0000256" key="8">
    <source>
        <dbReference type="ARBA" id="ARBA00023180"/>
    </source>
</evidence>
<feature type="domain" description="TLC" evidence="12">
    <location>
        <begin position="224"/>
        <end position="440"/>
    </location>
</feature>